<feature type="transmembrane region" description="Helical" evidence="1">
    <location>
        <begin position="68"/>
        <end position="90"/>
    </location>
</feature>
<sequence>MVLGNQIIVWFATNTILTLPTLVAMHLLLYTLNMGPVECFSTLMRFSKSSTKYSDVVEQLLSKSELPISGVSLVYFAIFFGMMGLITFAVNM</sequence>
<comment type="caution">
    <text evidence="2">The sequence shown here is derived from an EMBL/GenBank/DDBJ whole genome shotgun (WGS) entry which is preliminary data.</text>
</comment>
<accession>A0AAD9GFL4</accession>
<feature type="transmembrane region" description="Helical" evidence="1">
    <location>
        <begin position="7"/>
        <end position="28"/>
    </location>
</feature>
<protein>
    <submittedName>
        <fullName evidence="2">Uncharacterized protein</fullName>
    </submittedName>
</protein>
<keyword evidence="1" id="KW-1133">Transmembrane helix</keyword>
<keyword evidence="1" id="KW-0472">Membrane</keyword>
<organism evidence="2 3">
    <name type="scientific">Babesia divergens</name>
    <dbReference type="NCBI Taxonomy" id="32595"/>
    <lineage>
        <taxon>Eukaryota</taxon>
        <taxon>Sar</taxon>
        <taxon>Alveolata</taxon>
        <taxon>Apicomplexa</taxon>
        <taxon>Aconoidasida</taxon>
        <taxon>Piroplasmida</taxon>
        <taxon>Babesiidae</taxon>
        <taxon>Babesia</taxon>
    </lineage>
</organism>
<reference evidence="2" key="2">
    <citation type="submission" date="2021-05" db="EMBL/GenBank/DDBJ databases">
        <authorList>
            <person name="Pain A."/>
        </authorList>
    </citation>
    <scope>NUCLEOTIDE SEQUENCE</scope>
    <source>
        <strain evidence="2">1802A</strain>
    </source>
</reference>
<evidence type="ECO:0000313" key="3">
    <source>
        <dbReference type="Proteomes" id="UP001195914"/>
    </source>
</evidence>
<gene>
    <name evidence="2" type="ORF">X943_003328</name>
</gene>
<evidence type="ECO:0000256" key="1">
    <source>
        <dbReference type="SAM" id="Phobius"/>
    </source>
</evidence>
<evidence type="ECO:0000313" key="2">
    <source>
        <dbReference type="EMBL" id="KAK1937615.1"/>
    </source>
</evidence>
<dbReference type="Proteomes" id="UP001195914">
    <property type="component" value="Unassembled WGS sequence"/>
</dbReference>
<dbReference type="EMBL" id="JAHBMH010000033">
    <property type="protein sequence ID" value="KAK1937615.1"/>
    <property type="molecule type" value="Genomic_DNA"/>
</dbReference>
<name>A0AAD9GFL4_BABDI</name>
<proteinExistence type="predicted"/>
<keyword evidence="3" id="KW-1185">Reference proteome</keyword>
<reference evidence="2" key="1">
    <citation type="journal article" date="2014" name="Nucleic Acids Res.">
        <title>The evolutionary dynamics of variant antigen genes in Babesia reveal a history of genomic innovation underlying host-parasite interaction.</title>
        <authorList>
            <person name="Jackson A.P."/>
            <person name="Otto T.D."/>
            <person name="Darby A."/>
            <person name="Ramaprasad A."/>
            <person name="Xia D."/>
            <person name="Echaide I.E."/>
            <person name="Farber M."/>
            <person name="Gahlot S."/>
            <person name="Gamble J."/>
            <person name="Gupta D."/>
            <person name="Gupta Y."/>
            <person name="Jackson L."/>
            <person name="Malandrin L."/>
            <person name="Malas T.B."/>
            <person name="Moussa E."/>
            <person name="Nair M."/>
            <person name="Reid A.J."/>
            <person name="Sanders M."/>
            <person name="Sharma J."/>
            <person name="Tracey A."/>
            <person name="Quail M.A."/>
            <person name="Weir W."/>
            <person name="Wastling J.M."/>
            <person name="Hall N."/>
            <person name="Willadsen P."/>
            <person name="Lingelbach K."/>
            <person name="Shiels B."/>
            <person name="Tait A."/>
            <person name="Berriman M."/>
            <person name="Allred D.R."/>
            <person name="Pain A."/>
        </authorList>
    </citation>
    <scope>NUCLEOTIDE SEQUENCE</scope>
    <source>
        <strain evidence="2">1802A</strain>
    </source>
</reference>
<dbReference type="AlphaFoldDB" id="A0AAD9GFL4"/>
<keyword evidence="1" id="KW-0812">Transmembrane</keyword>